<evidence type="ECO:0000256" key="3">
    <source>
        <dbReference type="ARBA" id="ARBA00022729"/>
    </source>
</evidence>
<evidence type="ECO:0000313" key="6">
    <source>
        <dbReference type="EMBL" id="GMH13793.1"/>
    </source>
</evidence>
<keyword evidence="3 4" id="KW-0732">Signal</keyword>
<evidence type="ECO:0000313" key="7">
    <source>
        <dbReference type="Proteomes" id="UP001279734"/>
    </source>
</evidence>
<protein>
    <recommendedName>
        <fullName evidence="5">Expansin-like EG45 domain-containing protein</fullName>
    </recommendedName>
</protein>
<evidence type="ECO:0000259" key="5">
    <source>
        <dbReference type="PROSITE" id="PS50842"/>
    </source>
</evidence>
<evidence type="ECO:0000256" key="1">
    <source>
        <dbReference type="ARBA" id="ARBA00004613"/>
    </source>
</evidence>
<dbReference type="GO" id="GO:0009627">
    <property type="term" value="P:systemic acquired resistance"/>
    <property type="evidence" value="ECO:0007669"/>
    <property type="project" value="InterPro"/>
</dbReference>
<dbReference type="AlphaFoldDB" id="A0AAD3SM37"/>
<dbReference type="PROSITE" id="PS50842">
    <property type="entry name" value="EXPANSIN_EG45"/>
    <property type="match status" value="1"/>
</dbReference>
<comment type="subcellular location">
    <subcellularLocation>
        <location evidence="1">Secreted</location>
    </subcellularLocation>
</comment>
<dbReference type="SMART" id="SM00837">
    <property type="entry name" value="DPBB_1"/>
    <property type="match status" value="1"/>
</dbReference>
<dbReference type="Proteomes" id="UP001279734">
    <property type="component" value="Unassembled WGS sequence"/>
</dbReference>
<dbReference type="InterPro" id="IPR009009">
    <property type="entry name" value="RlpA-like_DPBB"/>
</dbReference>
<keyword evidence="2" id="KW-0964">Secreted</keyword>
<dbReference type="InterPro" id="IPR036908">
    <property type="entry name" value="RlpA-like_sf"/>
</dbReference>
<dbReference type="InterPro" id="IPR007112">
    <property type="entry name" value="Expansin/allergen_DPBB_dom"/>
</dbReference>
<evidence type="ECO:0000256" key="4">
    <source>
        <dbReference type="SAM" id="SignalP"/>
    </source>
</evidence>
<feature type="signal peptide" evidence="4">
    <location>
        <begin position="1"/>
        <end position="22"/>
    </location>
</feature>
<feature type="domain" description="Expansin-like EG45" evidence="5">
    <location>
        <begin position="22"/>
        <end position="127"/>
    </location>
</feature>
<dbReference type="InterPro" id="IPR044206">
    <property type="entry name" value="EGC1/2"/>
</dbReference>
<evidence type="ECO:0000256" key="2">
    <source>
        <dbReference type="ARBA" id="ARBA00022525"/>
    </source>
</evidence>
<reference evidence="6" key="1">
    <citation type="submission" date="2023-05" db="EMBL/GenBank/DDBJ databases">
        <title>Nepenthes gracilis genome sequencing.</title>
        <authorList>
            <person name="Fukushima K."/>
        </authorList>
    </citation>
    <scope>NUCLEOTIDE SEQUENCE</scope>
    <source>
        <strain evidence="6">SING2019-196</strain>
    </source>
</reference>
<comment type="caution">
    <text evidence="6">The sequence shown here is derived from an EMBL/GenBank/DDBJ whole genome shotgun (WGS) entry which is preliminary data.</text>
</comment>
<dbReference type="Pfam" id="PF03330">
    <property type="entry name" value="DPBB_1"/>
    <property type="match status" value="1"/>
</dbReference>
<keyword evidence="7" id="KW-1185">Reference proteome</keyword>
<accession>A0AAD3SM37</accession>
<dbReference type="Gene3D" id="2.40.40.10">
    <property type="entry name" value="RlpA-like domain"/>
    <property type="match status" value="1"/>
</dbReference>
<dbReference type="PANTHER" id="PTHR47295">
    <property type="entry name" value="EG45-LIKE DOMAIN CONTAINING PROTEIN 1-RELATED"/>
    <property type="match status" value="1"/>
</dbReference>
<sequence>MANTLRALMMIAIFTILASVTAGDTGLATYYTTYVPSACYGYTDEGTMIAAASPAIYNNGAACGRMYQVTCTGAANGGGYPCTGASVTVKVVDLCPGCQGAFDLSQQAFAAIANLDAGVIQIEYDQV</sequence>
<name>A0AAD3SM37_NEPGR</name>
<proteinExistence type="predicted"/>
<feature type="chain" id="PRO_5041975168" description="Expansin-like EG45 domain-containing protein" evidence="4">
    <location>
        <begin position="23"/>
        <end position="127"/>
    </location>
</feature>
<dbReference type="SUPFAM" id="SSF50685">
    <property type="entry name" value="Barwin-like endoglucanases"/>
    <property type="match status" value="1"/>
</dbReference>
<dbReference type="FunFam" id="2.40.40.10:FF:000005">
    <property type="entry name" value="Barwin-related endoglucanase"/>
    <property type="match status" value="1"/>
</dbReference>
<dbReference type="PANTHER" id="PTHR47295:SF15">
    <property type="entry name" value="EXPANSIN-LIKE EG45 DOMAIN-CONTAINING PROTEIN"/>
    <property type="match status" value="1"/>
</dbReference>
<dbReference type="EMBL" id="BSYO01000013">
    <property type="protein sequence ID" value="GMH13793.1"/>
    <property type="molecule type" value="Genomic_DNA"/>
</dbReference>
<gene>
    <name evidence="6" type="ORF">Nepgr_015634</name>
</gene>
<dbReference type="CDD" id="cd22269">
    <property type="entry name" value="DPBB_EG45-like"/>
    <property type="match status" value="1"/>
</dbReference>
<organism evidence="6 7">
    <name type="scientific">Nepenthes gracilis</name>
    <name type="common">Slender pitcher plant</name>
    <dbReference type="NCBI Taxonomy" id="150966"/>
    <lineage>
        <taxon>Eukaryota</taxon>
        <taxon>Viridiplantae</taxon>
        <taxon>Streptophyta</taxon>
        <taxon>Embryophyta</taxon>
        <taxon>Tracheophyta</taxon>
        <taxon>Spermatophyta</taxon>
        <taxon>Magnoliopsida</taxon>
        <taxon>eudicotyledons</taxon>
        <taxon>Gunneridae</taxon>
        <taxon>Pentapetalae</taxon>
        <taxon>Caryophyllales</taxon>
        <taxon>Nepenthaceae</taxon>
        <taxon>Nepenthes</taxon>
    </lineage>
</organism>
<dbReference type="GO" id="GO:0048046">
    <property type="term" value="C:apoplast"/>
    <property type="evidence" value="ECO:0007669"/>
    <property type="project" value="InterPro"/>
</dbReference>